<dbReference type="AlphaFoldDB" id="H3KDQ7"/>
<reference evidence="2 3" key="1">
    <citation type="submission" date="2011-11" db="EMBL/GenBank/DDBJ databases">
        <authorList>
            <person name="Weinstock G."/>
            <person name="Sodergren E."/>
            <person name="Clifton S."/>
            <person name="Fulton L."/>
            <person name="Fulton B."/>
            <person name="Courtney L."/>
            <person name="Fronick C."/>
            <person name="Harrison M."/>
            <person name="Strong C."/>
            <person name="Farmer C."/>
            <person name="Delahaunty K."/>
            <person name="Markovic C."/>
            <person name="Hall O."/>
            <person name="Minx P."/>
            <person name="Tomlinson C."/>
            <person name="Mitreva M."/>
            <person name="Hou S."/>
            <person name="Chen J."/>
            <person name="Wollam A."/>
            <person name="Pepin K.H."/>
            <person name="Johnson M."/>
            <person name="Bhonagiri V."/>
            <person name="Zhang X."/>
            <person name="Suruliraj S."/>
            <person name="Warren W."/>
            <person name="Chinwalla A."/>
            <person name="Mardis E.R."/>
            <person name="Wilson R.K."/>
        </authorList>
    </citation>
    <scope>NUCLEOTIDE SEQUENCE [LARGE SCALE GENOMIC DNA]</scope>
    <source>
        <strain evidence="2 3">YIT 11816</strain>
    </source>
</reference>
<feature type="compositionally biased region" description="Basic and acidic residues" evidence="1">
    <location>
        <begin position="18"/>
        <end position="35"/>
    </location>
</feature>
<gene>
    <name evidence="2" type="ORF">HMPREF9440_00868</name>
</gene>
<evidence type="ECO:0000313" key="3">
    <source>
        <dbReference type="Proteomes" id="UP000004956"/>
    </source>
</evidence>
<accession>H3KDQ7</accession>
<feature type="region of interest" description="Disordered" evidence="1">
    <location>
        <begin position="14"/>
        <end position="48"/>
    </location>
</feature>
<feature type="compositionally biased region" description="Basic residues" evidence="1">
    <location>
        <begin position="36"/>
        <end position="48"/>
    </location>
</feature>
<evidence type="ECO:0000256" key="1">
    <source>
        <dbReference type="SAM" id="MobiDB-lite"/>
    </source>
</evidence>
<proteinExistence type="predicted"/>
<dbReference type="Proteomes" id="UP000004956">
    <property type="component" value="Unassembled WGS sequence"/>
</dbReference>
<organism evidence="2 3">
    <name type="scientific">Sutterella parvirubra YIT 11816</name>
    <dbReference type="NCBI Taxonomy" id="762967"/>
    <lineage>
        <taxon>Bacteria</taxon>
        <taxon>Pseudomonadati</taxon>
        <taxon>Pseudomonadota</taxon>
        <taxon>Betaproteobacteria</taxon>
        <taxon>Burkholderiales</taxon>
        <taxon>Sutterellaceae</taxon>
        <taxon>Sutterella</taxon>
    </lineage>
</organism>
<keyword evidence="3" id="KW-1185">Reference proteome</keyword>
<sequence>MVAVPARAFGCVPYGTTARHESGGRRAFGRPERRRLSGRIRPPAGRRI</sequence>
<name>H3KDQ7_9BURK</name>
<protein>
    <submittedName>
        <fullName evidence="2">Uncharacterized protein</fullName>
    </submittedName>
</protein>
<dbReference type="HOGENOM" id="CLU_3158615_0_0_4"/>
<dbReference type="STRING" id="762967.HMPREF9440_00868"/>
<comment type="caution">
    <text evidence="2">The sequence shown here is derived from an EMBL/GenBank/DDBJ whole genome shotgun (WGS) entry which is preliminary data.</text>
</comment>
<dbReference type="EMBL" id="AFBQ01000119">
    <property type="protein sequence ID" value="EHY31752.1"/>
    <property type="molecule type" value="Genomic_DNA"/>
</dbReference>
<evidence type="ECO:0000313" key="2">
    <source>
        <dbReference type="EMBL" id="EHY31752.1"/>
    </source>
</evidence>